<evidence type="ECO:0000313" key="2">
    <source>
        <dbReference type="Proteomes" id="UP000635885"/>
    </source>
</evidence>
<dbReference type="SUPFAM" id="SSF53756">
    <property type="entry name" value="UDP-Glycosyltransferase/glycogen phosphorylase"/>
    <property type="match status" value="1"/>
</dbReference>
<proteinExistence type="predicted"/>
<sequence>MDRLFFYPKVDFTQVESPNPYIVNMEGALSAHFKIVNKKENRGGVLEFFENLFRTDIYFFNWVENLPIYRFGKLQVMFFILFTWLAKLMNKKMIWVLHNKYSHSTDKNFWTDWMYKVLIKSSDLIITHSSEGIDFVANVSKGMEGKVHYLPHPARPRIASVKSSIKEYDLLIWGALHPYKGVADFLEFINKNLVQEDKITVLIIGKCFDQDYLIRLNKSLNEKITHINEFRTLEEISSFAQKSKYVFFPYNSPSLLSSGTLMDSMRMDARILGPNIGSFKDLSYMGVIENYSEFEDIQQIITAYQDLRKSEIAQLRVFFRENSWKNFATNLNVIYRGLRNN</sequence>
<keyword evidence="2" id="KW-1185">Reference proteome</keyword>
<reference evidence="2" key="1">
    <citation type="journal article" date="2019" name="Int. J. Syst. Evol. Microbiol.">
        <title>The Global Catalogue of Microorganisms (GCM) 10K type strain sequencing project: providing services to taxonomists for standard genome sequencing and annotation.</title>
        <authorList>
            <consortium name="The Broad Institute Genomics Platform"/>
            <consortium name="The Broad Institute Genome Sequencing Center for Infectious Disease"/>
            <person name="Wu L."/>
            <person name="Ma J."/>
        </authorList>
    </citation>
    <scope>NUCLEOTIDE SEQUENCE [LARGE SCALE GENOMIC DNA]</scope>
    <source>
        <strain evidence="2">CGMCC 1.12479</strain>
    </source>
</reference>
<dbReference type="EMBL" id="BMFD01000022">
    <property type="protein sequence ID" value="GGC53643.1"/>
    <property type="molecule type" value="Genomic_DNA"/>
</dbReference>
<dbReference type="Proteomes" id="UP000635885">
    <property type="component" value="Unassembled WGS sequence"/>
</dbReference>
<evidence type="ECO:0000313" key="1">
    <source>
        <dbReference type="EMBL" id="GGC53643.1"/>
    </source>
</evidence>
<gene>
    <name evidence="1" type="ORF">GCM10010993_35070</name>
</gene>
<organism evidence="1 2">
    <name type="scientific">Belliella aquatica</name>
    <dbReference type="NCBI Taxonomy" id="1323734"/>
    <lineage>
        <taxon>Bacteria</taxon>
        <taxon>Pseudomonadati</taxon>
        <taxon>Bacteroidota</taxon>
        <taxon>Cytophagia</taxon>
        <taxon>Cytophagales</taxon>
        <taxon>Cyclobacteriaceae</taxon>
        <taxon>Belliella</taxon>
    </lineage>
</organism>
<accession>A0ABQ1N594</accession>
<dbReference type="GO" id="GO:0016740">
    <property type="term" value="F:transferase activity"/>
    <property type="evidence" value="ECO:0007669"/>
    <property type="project" value="UniProtKB-KW"/>
</dbReference>
<comment type="caution">
    <text evidence="1">The sequence shown here is derived from an EMBL/GenBank/DDBJ whole genome shotgun (WGS) entry which is preliminary data.</text>
</comment>
<protein>
    <submittedName>
        <fullName evidence="1">Glycosyl transferase</fullName>
    </submittedName>
</protein>
<name>A0ABQ1N594_9BACT</name>
<keyword evidence="1" id="KW-0808">Transferase</keyword>
<dbReference type="Gene3D" id="3.40.50.2000">
    <property type="entry name" value="Glycogen Phosphorylase B"/>
    <property type="match status" value="2"/>
</dbReference>